<protein>
    <submittedName>
        <fullName evidence="1">Uncharacterized protein</fullName>
    </submittedName>
</protein>
<sequence length="431" mass="49039">MRFSNWPYHSSAPYLISRQPGSSSGPIYGLKLRDRNQPSIRWCRPTRRTKPTIEEMLCARAARTALLRRPAPLLVRQTPSAAALRIAASSPRPYSQASSIANPQPAELRNATEDLLRALDQAEAADLTAVEHVDEAEYELPSRPDDGLTAKETIDKLLLKPKPAPQYLNASFFLKRIGKCLMFGCNEEQVAVAARLVRQIAKDFPRLQMARSNAVVDPKAVYTERLDMTKRIQLEPLSKTFGGIPRPFPLPKLVEVAVLRYLDYVASTSTSDVQAKWDQIQRMQRKAWKVDSHSLSHKPVSPLAIQNMQWPSNLRYDRTRKTQNISLYTRLESFTEMDRRVKFILDVALWSHSANAFLVNAKVTLVFLYPRKQLQGKSTRWFAEEMERMLNHATPEVWQEGRDLIDTIRILESQTWNRADAVEDLGSASSA</sequence>
<dbReference type="OrthoDB" id="5538558at2759"/>
<reference evidence="1 2" key="1">
    <citation type="submission" date="2019-12" db="EMBL/GenBank/DDBJ databases">
        <title>A genome sequence resource for the geographically widespread anthracnose pathogen Colletotrichum asianum.</title>
        <authorList>
            <person name="Meng Y."/>
        </authorList>
    </citation>
    <scope>NUCLEOTIDE SEQUENCE [LARGE SCALE GENOMIC DNA]</scope>
    <source>
        <strain evidence="1 2">ICMP 18580</strain>
    </source>
</reference>
<keyword evidence="2" id="KW-1185">Reference proteome</keyword>
<name>A0A8H3WJW6_9PEZI</name>
<dbReference type="Proteomes" id="UP000434172">
    <property type="component" value="Unassembled WGS sequence"/>
</dbReference>
<evidence type="ECO:0000313" key="1">
    <source>
        <dbReference type="EMBL" id="KAF0329398.1"/>
    </source>
</evidence>
<proteinExistence type="predicted"/>
<gene>
    <name evidence="1" type="ORF">GQ607_003347</name>
</gene>
<dbReference type="EMBL" id="WOWK01000012">
    <property type="protein sequence ID" value="KAF0329398.1"/>
    <property type="molecule type" value="Genomic_DNA"/>
</dbReference>
<dbReference type="AlphaFoldDB" id="A0A8H3WJW6"/>
<evidence type="ECO:0000313" key="2">
    <source>
        <dbReference type="Proteomes" id="UP000434172"/>
    </source>
</evidence>
<comment type="caution">
    <text evidence="1">The sequence shown here is derived from an EMBL/GenBank/DDBJ whole genome shotgun (WGS) entry which is preliminary data.</text>
</comment>
<accession>A0A8H3WJW6</accession>
<organism evidence="1 2">
    <name type="scientific">Colletotrichum asianum</name>
    <dbReference type="NCBI Taxonomy" id="702518"/>
    <lineage>
        <taxon>Eukaryota</taxon>
        <taxon>Fungi</taxon>
        <taxon>Dikarya</taxon>
        <taxon>Ascomycota</taxon>
        <taxon>Pezizomycotina</taxon>
        <taxon>Sordariomycetes</taxon>
        <taxon>Hypocreomycetidae</taxon>
        <taxon>Glomerellales</taxon>
        <taxon>Glomerellaceae</taxon>
        <taxon>Colletotrichum</taxon>
        <taxon>Colletotrichum gloeosporioides species complex</taxon>
    </lineage>
</organism>